<reference evidence="1" key="1">
    <citation type="submission" date="2014-09" db="EMBL/GenBank/DDBJ databases">
        <authorList>
            <person name="Magalhaes I.L.F."/>
            <person name="Oliveira U."/>
            <person name="Santos F.R."/>
            <person name="Vidigal T.H.D.A."/>
            <person name="Brescovit A.D."/>
            <person name="Santos A.J."/>
        </authorList>
    </citation>
    <scope>NUCLEOTIDE SEQUENCE</scope>
    <source>
        <tissue evidence="1">Shoot tissue taken approximately 20 cm above the soil surface</tissue>
    </source>
</reference>
<evidence type="ECO:0000313" key="1">
    <source>
        <dbReference type="EMBL" id="JAD58629.1"/>
    </source>
</evidence>
<sequence>MDNTNKNCIATNALPDITVRQS</sequence>
<name>A0A0A9B3U7_ARUDO</name>
<dbReference type="AlphaFoldDB" id="A0A0A9B3U7"/>
<organism evidence="1">
    <name type="scientific">Arundo donax</name>
    <name type="common">Giant reed</name>
    <name type="synonym">Donax arundinaceus</name>
    <dbReference type="NCBI Taxonomy" id="35708"/>
    <lineage>
        <taxon>Eukaryota</taxon>
        <taxon>Viridiplantae</taxon>
        <taxon>Streptophyta</taxon>
        <taxon>Embryophyta</taxon>
        <taxon>Tracheophyta</taxon>
        <taxon>Spermatophyta</taxon>
        <taxon>Magnoliopsida</taxon>
        <taxon>Liliopsida</taxon>
        <taxon>Poales</taxon>
        <taxon>Poaceae</taxon>
        <taxon>PACMAD clade</taxon>
        <taxon>Arundinoideae</taxon>
        <taxon>Arundineae</taxon>
        <taxon>Arundo</taxon>
    </lineage>
</organism>
<reference evidence="1" key="2">
    <citation type="journal article" date="2015" name="Data Brief">
        <title>Shoot transcriptome of the giant reed, Arundo donax.</title>
        <authorList>
            <person name="Barrero R.A."/>
            <person name="Guerrero F.D."/>
            <person name="Moolhuijzen P."/>
            <person name="Goolsby J.A."/>
            <person name="Tidwell J."/>
            <person name="Bellgard S.E."/>
            <person name="Bellgard M.I."/>
        </authorList>
    </citation>
    <scope>NUCLEOTIDE SEQUENCE</scope>
    <source>
        <tissue evidence="1">Shoot tissue taken approximately 20 cm above the soil surface</tissue>
    </source>
</reference>
<dbReference type="EMBL" id="GBRH01239266">
    <property type="protein sequence ID" value="JAD58629.1"/>
    <property type="molecule type" value="Transcribed_RNA"/>
</dbReference>
<proteinExistence type="predicted"/>
<protein>
    <submittedName>
        <fullName evidence="1">Uncharacterized protein</fullName>
    </submittedName>
</protein>
<accession>A0A0A9B3U7</accession>